<gene>
    <name evidence="3" type="ORF">GSTENG00035991001</name>
</gene>
<dbReference type="InterPro" id="IPR000261">
    <property type="entry name" value="EH_dom"/>
</dbReference>
<evidence type="ECO:0000256" key="1">
    <source>
        <dbReference type="SAM" id="MobiDB-lite"/>
    </source>
</evidence>
<dbReference type="PROSITE" id="PS50031">
    <property type="entry name" value="EH"/>
    <property type="match status" value="1"/>
</dbReference>
<feature type="domain" description="EH" evidence="2">
    <location>
        <begin position="1"/>
        <end position="29"/>
    </location>
</feature>
<protein>
    <submittedName>
        <fullName evidence="3">(spotted green pufferfish) hypothetical protein</fullName>
    </submittedName>
</protein>
<name>Q4RDN0_TETNG</name>
<proteinExistence type="predicted"/>
<organism evidence="3">
    <name type="scientific">Tetraodon nigroviridis</name>
    <name type="common">Spotted green pufferfish</name>
    <name type="synonym">Chelonodon nigroviridis</name>
    <dbReference type="NCBI Taxonomy" id="99883"/>
    <lineage>
        <taxon>Eukaryota</taxon>
        <taxon>Metazoa</taxon>
        <taxon>Chordata</taxon>
        <taxon>Craniata</taxon>
        <taxon>Vertebrata</taxon>
        <taxon>Euteleostomi</taxon>
        <taxon>Actinopterygii</taxon>
        <taxon>Neopterygii</taxon>
        <taxon>Teleostei</taxon>
        <taxon>Neoteleostei</taxon>
        <taxon>Acanthomorphata</taxon>
        <taxon>Eupercaria</taxon>
        <taxon>Tetraodontiformes</taxon>
        <taxon>Tetradontoidea</taxon>
        <taxon>Tetraodontidae</taxon>
        <taxon>Tetraodon</taxon>
    </lineage>
</organism>
<evidence type="ECO:0000259" key="2">
    <source>
        <dbReference type="PROSITE" id="PS50031"/>
    </source>
</evidence>
<dbReference type="KEGG" id="tng:GSTEN00035991G001"/>
<comment type="caution">
    <text evidence="3">The sequence shown here is derived from an EMBL/GenBank/DDBJ whole genome shotgun (WGS) entry which is preliminary data.</text>
</comment>
<feature type="region of interest" description="Disordered" evidence="1">
    <location>
        <begin position="27"/>
        <end position="81"/>
    </location>
</feature>
<reference evidence="3" key="2">
    <citation type="submission" date="2004-02" db="EMBL/GenBank/DDBJ databases">
        <authorList>
            <consortium name="Genoscope"/>
            <consortium name="Whitehead Institute Centre for Genome Research"/>
        </authorList>
    </citation>
    <scope>NUCLEOTIDE SEQUENCE</scope>
</reference>
<feature type="compositionally biased region" description="Pro residues" evidence="1">
    <location>
        <begin position="40"/>
        <end position="50"/>
    </location>
</feature>
<reference evidence="3" key="1">
    <citation type="journal article" date="2004" name="Nature">
        <title>Genome duplication in the teleost fish Tetraodon nigroviridis reveals the early vertebrate proto-karyotype.</title>
        <authorList>
            <person name="Jaillon O."/>
            <person name="Aury J.-M."/>
            <person name="Brunet F."/>
            <person name="Petit J.-L."/>
            <person name="Stange-Thomann N."/>
            <person name="Mauceli E."/>
            <person name="Bouneau L."/>
            <person name="Fischer C."/>
            <person name="Ozouf-Costaz C."/>
            <person name="Bernot A."/>
            <person name="Nicaud S."/>
            <person name="Jaffe D."/>
            <person name="Fisher S."/>
            <person name="Lutfalla G."/>
            <person name="Dossat C."/>
            <person name="Segurens B."/>
            <person name="Dasilva C."/>
            <person name="Salanoubat M."/>
            <person name="Levy M."/>
            <person name="Boudet N."/>
            <person name="Castellano S."/>
            <person name="Anthouard V."/>
            <person name="Jubin C."/>
            <person name="Castelli V."/>
            <person name="Katinka M."/>
            <person name="Vacherie B."/>
            <person name="Biemont C."/>
            <person name="Skalli Z."/>
            <person name="Cattolico L."/>
            <person name="Poulain J."/>
            <person name="De Berardinis V."/>
            <person name="Cruaud C."/>
            <person name="Duprat S."/>
            <person name="Brottier P."/>
            <person name="Coutanceau J.-P."/>
            <person name="Gouzy J."/>
            <person name="Parra G."/>
            <person name="Lardier G."/>
            <person name="Chapple C."/>
            <person name="McKernan K.J."/>
            <person name="McEwan P."/>
            <person name="Bosak S."/>
            <person name="Kellis M."/>
            <person name="Volff J.-N."/>
            <person name="Guigo R."/>
            <person name="Zody M.C."/>
            <person name="Mesirov J."/>
            <person name="Lindblad-Toh K."/>
            <person name="Birren B."/>
            <person name="Nusbaum C."/>
            <person name="Kahn D."/>
            <person name="Robinson-Rechavi M."/>
            <person name="Laudet V."/>
            <person name="Schachter V."/>
            <person name="Quetier F."/>
            <person name="Saurin W."/>
            <person name="Scarpelli C."/>
            <person name="Wincker P."/>
            <person name="Lander E.S."/>
            <person name="Weissenbach J."/>
            <person name="Roest Crollius H."/>
        </authorList>
    </citation>
    <scope>NUCLEOTIDE SEQUENCE [LARGE SCALE GENOMIC DNA]</scope>
</reference>
<evidence type="ECO:0000313" key="3">
    <source>
        <dbReference type="EMBL" id="CAG13502.1"/>
    </source>
</evidence>
<dbReference type="AlphaFoldDB" id="Q4RDN0"/>
<feature type="non-terminal residue" evidence="3">
    <location>
        <position position="1"/>
    </location>
</feature>
<sequence length="81" mass="8408">AMHLVYRALEKEPVPALLPAPLVPLSKRKRSLGSSGTAPPGLPASPPPPRDSLAPRRPTAAWTPSTAPGACPPSTRSRAAR</sequence>
<accession>Q4RDN0</accession>
<dbReference type="EMBL" id="CAAE01016112">
    <property type="protein sequence ID" value="CAG13502.1"/>
    <property type="molecule type" value="Genomic_DNA"/>
</dbReference>